<dbReference type="InterPro" id="IPR000944">
    <property type="entry name" value="Tscrpt_reg_Rrf2"/>
</dbReference>
<dbReference type="InterPro" id="IPR036388">
    <property type="entry name" value="WH-like_DNA-bd_sf"/>
</dbReference>
<dbReference type="InterPro" id="IPR030489">
    <property type="entry name" value="TR_Rrf2-type_CS"/>
</dbReference>
<dbReference type="NCBIfam" id="TIGR00738">
    <property type="entry name" value="rrf2_super"/>
    <property type="match status" value="1"/>
</dbReference>
<accession>A0ABP8LQI3</accession>
<evidence type="ECO:0000256" key="1">
    <source>
        <dbReference type="ARBA" id="ARBA00023125"/>
    </source>
</evidence>
<evidence type="ECO:0000313" key="2">
    <source>
        <dbReference type="EMBL" id="GAA4432638.1"/>
    </source>
</evidence>
<keyword evidence="1" id="KW-0238">DNA-binding</keyword>
<dbReference type="SUPFAM" id="SSF46785">
    <property type="entry name" value="Winged helix' DNA-binding domain"/>
    <property type="match status" value="1"/>
</dbReference>
<dbReference type="InterPro" id="IPR036390">
    <property type="entry name" value="WH_DNA-bd_sf"/>
</dbReference>
<keyword evidence="3" id="KW-1185">Reference proteome</keyword>
<reference evidence="3" key="1">
    <citation type="journal article" date="2019" name="Int. J. Syst. Evol. Microbiol.">
        <title>The Global Catalogue of Microorganisms (GCM) 10K type strain sequencing project: providing services to taxonomists for standard genome sequencing and annotation.</title>
        <authorList>
            <consortium name="The Broad Institute Genomics Platform"/>
            <consortium name="The Broad Institute Genome Sequencing Center for Infectious Disease"/>
            <person name="Wu L."/>
            <person name="Ma J."/>
        </authorList>
    </citation>
    <scope>NUCLEOTIDE SEQUENCE [LARGE SCALE GENOMIC DNA]</scope>
    <source>
        <strain evidence="3">JCM 17926</strain>
    </source>
</reference>
<dbReference type="Pfam" id="PF02082">
    <property type="entry name" value="Rrf2"/>
    <property type="match status" value="1"/>
</dbReference>
<dbReference type="PANTHER" id="PTHR33221">
    <property type="entry name" value="WINGED HELIX-TURN-HELIX TRANSCRIPTIONAL REGULATOR, RRF2 FAMILY"/>
    <property type="match status" value="1"/>
</dbReference>
<dbReference type="PANTHER" id="PTHR33221:SF5">
    <property type="entry name" value="HTH-TYPE TRANSCRIPTIONAL REGULATOR ISCR"/>
    <property type="match status" value="1"/>
</dbReference>
<organism evidence="2 3">
    <name type="scientific">Pontibacter saemangeumensis</name>
    <dbReference type="NCBI Taxonomy" id="1084525"/>
    <lineage>
        <taxon>Bacteria</taxon>
        <taxon>Pseudomonadati</taxon>
        <taxon>Bacteroidota</taxon>
        <taxon>Cytophagia</taxon>
        <taxon>Cytophagales</taxon>
        <taxon>Hymenobacteraceae</taxon>
        <taxon>Pontibacter</taxon>
    </lineage>
</organism>
<dbReference type="PROSITE" id="PS51197">
    <property type="entry name" value="HTH_RRF2_2"/>
    <property type="match status" value="1"/>
</dbReference>
<proteinExistence type="predicted"/>
<sequence length="154" mass="17241">MLSKKAKYALKALLYLTRQYDKGLVIISEIAERERIPRKFLEAILVDLKTNGVLQSVRGKNGGYYLAKNPTEISVGNIIRMMDGPLAPIPCVSQLYYRKCDECQDEATCEIRIVMKKVRDATAEILDNTFLSNLEALSGLVAEAEDSIPTDRKA</sequence>
<dbReference type="RefSeq" id="WP_345158903.1">
    <property type="nucleotide sequence ID" value="NZ_BAABHC010000014.1"/>
</dbReference>
<gene>
    <name evidence="2" type="ORF">GCM10023188_21240</name>
</gene>
<dbReference type="EMBL" id="BAABHC010000014">
    <property type="protein sequence ID" value="GAA4432638.1"/>
    <property type="molecule type" value="Genomic_DNA"/>
</dbReference>
<protein>
    <submittedName>
        <fullName evidence="2">Rrf2 family transcriptional regulator</fullName>
    </submittedName>
</protein>
<comment type="caution">
    <text evidence="2">The sequence shown here is derived from an EMBL/GenBank/DDBJ whole genome shotgun (WGS) entry which is preliminary data.</text>
</comment>
<dbReference type="PROSITE" id="PS01332">
    <property type="entry name" value="HTH_RRF2_1"/>
    <property type="match status" value="1"/>
</dbReference>
<dbReference type="Gene3D" id="1.10.10.10">
    <property type="entry name" value="Winged helix-like DNA-binding domain superfamily/Winged helix DNA-binding domain"/>
    <property type="match status" value="1"/>
</dbReference>
<name>A0ABP8LQI3_9BACT</name>
<dbReference type="Proteomes" id="UP001500552">
    <property type="component" value="Unassembled WGS sequence"/>
</dbReference>
<evidence type="ECO:0000313" key="3">
    <source>
        <dbReference type="Proteomes" id="UP001500552"/>
    </source>
</evidence>